<protein>
    <recommendedName>
        <fullName evidence="1">MvaI/BcnI restriction endonuclease domain-containing protein</fullName>
    </recommendedName>
</protein>
<dbReference type="InterPro" id="IPR043004">
    <property type="entry name" value="MvaI_BcnI_cat"/>
</dbReference>
<sequence>MQMAIGNLARLRSLFAGRGVRTLYIKHLSAKQDNEKNQIYLGKGLDGILNLFPATIVARSASESVGKRRSAAGKPKLEARLRLAWLGENGETSPAPDARIIDYFQYPEARLSGFIKGCANAPDALRRNHQAQYGRRILVLGTAPDGTVLGRVLTERDDPVVADFPDLPVLPAVPVLRVLSIAGPAGVAPYDLLLAEITAIAAAGWHPSVILKPGAAGPVPFRGNQGAGYTLEALLGVVANAGKAPDAHGYEIKSFRGDKISLMTPTPDGGFQGTHTFREFMGRYGRPAVKGDGSMRFTGTHRVGLVSPTTGFGMRVRGYDAAADTFDADAGIAVEMFHPGTGDIVASWSLERLANSWNAKHASAMYVPATERASPGTPGSSDYRFGPHVLVGEGTDVFRLIRAIHDGVVWYDPADSIYIDNRAKVRPQWRTSAGKLEATMGRLYGASSVVILGD</sequence>
<feature type="domain" description="MvaI/BcnI restriction endonuclease" evidence="1">
    <location>
        <begin position="195"/>
        <end position="422"/>
    </location>
</feature>
<accession>A0A502BT87</accession>
<proteinExistence type="predicted"/>
<dbReference type="Gene3D" id="3.40.210.20">
    <property type="entry name" value="MvaI/BcnI restriction endonuclease, catalytic domain"/>
    <property type="match status" value="1"/>
</dbReference>
<comment type="caution">
    <text evidence="2">The sequence shown here is derived from an EMBL/GenBank/DDBJ whole genome shotgun (WGS) entry which is preliminary data.</text>
</comment>
<name>A0A502BT87_9SPHN</name>
<dbReference type="AlphaFoldDB" id="A0A502BT87"/>
<reference evidence="2 3" key="1">
    <citation type="journal article" date="2019" name="Environ. Microbiol.">
        <title>Species interactions and distinct microbial communities in high Arctic permafrost affected cryosols are associated with the CH4 and CO2 gas fluxes.</title>
        <authorList>
            <person name="Altshuler I."/>
            <person name="Hamel J."/>
            <person name="Turney S."/>
            <person name="Magnuson E."/>
            <person name="Levesque R."/>
            <person name="Greer C."/>
            <person name="Whyte L.G."/>
        </authorList>
    </citation>
    <scope>NUCLEOTIDE SEQUENCE [LARGE SCALE GENOMIC DNA]</scope>
    <source>
        <strain evidence="2 3">S5.1</strain>
    </source>
</reference>
<gene>
    <name evidence="2" type="ORF">EAH84_15600</name>
</gene>
<dbReference type="InterPro" id="IPR029127">
    <property type="entry name" value="MvaI_BcnI"/>
</dbReference>
<dbReference type="OrthoDB" id="9204522at2"/>
<dbReference type="Pfam" id="PF15515">
    <property type="entry name" value="MvaI_BcnI"/>
    <property type="match status" value="1"/>
</dbReference>
<evidence type="ECO:0000259" key="1">
    <source>
        <dbReference type="Pfam" id="PF15515"/>
    </source>
</evidence>
<evidence type="ECO:0000313" key="2">
    <source>
        <dbReference type="EMBL" id="TPG04037.1"/>
    </source>
</evidence>
<dbReference type="Proteomes" id="UP000318413">
    <property type="component" value="Unassembled WGS sequence"/>
</dbReference>
<dbReference type="EMBL" id="RCZK01000037">
    <property type="protein sequence ID" value="TPG04037.1"/>
    <property type="molecule type" value="Genomic_DNA"/>
</dbReference>
<organism evidence="2 3">
    <name type="scientific">Sphingomonas oligophenolica</name>
    <dbReference type="NCBI Taxonomy" id="301154"/>
    <lineage>
        <taxon>Bacteria</taxon>
        <taxon>Pseudomonadati</taxon>
        <taxon>Pseudomonadota</taxon>
        <taxon>Alphaproteobacteria</taxon>
        <taxon>Sphingomonadales</taxon>
        <taxon>Sphingomonadaceae</taxon>
        <taxon>Sphingomonas</taxon>
    </lineage>
</organism>
<evidence type="ECO:0000313" key="3">
    <source>
        <dbReference type="Proteomes" id="UP000318413"/>
    </source>
</evidence>
<keyword evidence="3" id="KW-1185">Reference proteome</keyword>